<dbReference type="InterPro" id="IPR000801">
    <property type="entry name" value="Esterase-like"/>
</dbReference>
<proteinExistence type="inferred from homology"/>
<evidence type="ECO:0000256" key="2">
    <source>
        <dbReference type="ARBA" id="ARBA00022801"/>
    </source>
</evidence>
<dbReference type="AlphaFoldDB" id="A0A1S9DCE9"/>
<protein>
    <submittedName>
        <fullName evidence="3">Esterase</fullName>
    </submittedName>
</protein>
<reference evidence="3 4" key="1">
    <citation type="submission" date="2016-10" db="EMBL/GenBank/DDBJ databases">
        <title>Genome sequencing of Aspergillus oryzae BCC7051.</title>
        <authorList>
            <person name="Thammarongtham C."/>
            <person name="Vorapreeda T."/>
            <person name="Nookaew I."/>
            <person name="Srisuk T."/>
            <person name="Land M."/>
            <person name="Jeennor S."/>
            <person name="Laoteng K."/>
        </authorList>
    </citation>
    <scope>NUCLEOTIDE SEQUENCE [LARGE SCALE GENOMIC DNA]</scope>
    <source>
        <strain evidence="3 4">BCC7051</strain>
    </source>
</reference>
<dbReference type="GO" id="GO:0016788">
    <property type="term" value="F:hydrolase activity, acting on ester bonds"/>
    <property type="evidence" value="ECO:0007669"/>
    <property type="project" value="TreeGrafter"/>
</dbReference>
<comment type="similarity">
    <text evidence="1">Belongs to the esterase D family.</text>
</comment>
<name>A0A1S9DCE9_ASPOZ</name>
<dbReference type="VEuPathDB" id="FungiDB:AO090011000269"/>
<evidence type="ECO:0000313" key="4">
    <source>
        <dbReference type="Proteomes" id="UP000190312"/>
    </source>
</evidence>
<dbReference type="OrthoDB" id="446683at2759"/>
<dbReference type="SUPFAM" id="SSF53474">
    <property type="entry name" value="alpha/beta-Hydrolases"/>
    <property type="match status" value="1"/>
</dbReference>
<comment type="caution">
    <text evidence="3">The sequence shown here is derived from an EMBL/GenBank/DDBJ whole genome shotgun (WGS) entry which is preliminary data.</text>
</comment>
<accession>A0A1S9DCE9</accession>
<organism evidence="3 4">
    <name type="scientific">Aspergillus oryzae</name>
    <name type="common">Yellow koji mold</name>
    <dbReference type="NCBI Taxonomy" id="5062"/>
    <lineage>
        <taxon>Eukaryota</taxon>
        <taxon>Fungi</taxon>
        <taxon>Dikarya</taxon>
        <taxon>Ascomycota</taxon>
        <taxon>Pezizomycotina</taxon>
        <taxon>Eurotiomycetes</taxon>
        <taxon>Eurotiomycetidae</taxon>
        <taxon>Eurotiales</taxon>
        <taxon>Aspergillaceae</taxon>
        <taxon>Aspergillus</taxon>
        <taxon>Aspergillus subgen. Circumdati</taxon>
    </lineage>
</organism>
<sequence>MFAHAPNTIQLELKSSDGDAYLIQVAWPLAWDDPKAPGHSASILYVLDGNALFFTTTEAARRSAMLPTSDNAVVVGIGYPMEDRPYSPRRHYDYTPPCDKYEAPCGIDGQQQALPHGGANQLLDFLVSTVRATLLADILPGLCVNKEILIGHSLGGLCTLHALFQHLTPFDTFIALSPSIWWNKEFILGEAERFMKQHLDVVGSEAYITLSTLIIIYGSLEQDRRCHPSWSEDKCRRVKALSHERKMKDNADTLANCLRQSGRLRKVRVKEYQEEDHGSVVGGGISWAVGAVLDDGWFFSDGDDELTHFHSLTEPLQFPHDSLRQG</sequence>
<dbReference type="InterPro" id="IPR052558">
    <property type="entry name" value="Siderophore_Hydrolase_D"/>
</dbReference>
<evidence type="ECO:0000313" key="3">
    <source>
        <dbReference type="EMBL" id="OOO06758.1"/>
    </source>
</evidence>
<dbReference type="InterPro" id="IPR029058">
    <property type="entry name" value="AB_hydrolase_fold"/>
</dbReference>
<dbReference type="PANTHER" id="PTHR40841">
    <property type="entry name" value="SIDEROPHORE TRIACETYLFUSARININE C ESTERASE"/>
    <property type="match status" value="1"/>
</dbReference>
<dbReference type="PANTHER" id="PTHR40841:SF2">
    <property type="entry name" value="SIDEROPHORE-DEGRADING ESTERASE (EUROFUNG)"/>
    <property type="match status" value="1"/>
</dbReference>
<dbReference type="Proteomes" id="UP000190312">
    <property type="component" value="Unassembled WGS sequence"/>
</dbReference>
<dbReference type="Gene3D" id="3.40.50.1820">
    <property type="entry name" value="alpha/beta hydrolase"/>
    <property type="match status" value="1"/>
</dbReference>
<gene>
    <name evidence="3" type="ORF">OAory_01089610</name>
</gene>
<evidence type="ECO:0000256" key="1">
    <source>
        <dbReference type="ARBA" id="ARBA00005622"/>
    </source>
</evidence>
<dbReference type="Pfam" id="PF00756">
    <property type="entry name" value="Esterase"/>
    <property type="match status" value="1"/>
</dbReference>
<keyword evidence="2" id="KW-0378">Hydrolase</keyword>
<dbReference type="EMBL" id="MKZY01000007">
    <property type="protein sequence ID" value="OOO06758.1"/>
    <property type="molecule type" value="Genomic_DNA"/>
</dbReference>